<dbReference type="Proteomes" id="UP001056819">
    <property type="component" value="Chromosome"/>
</dbReference>
<name>A0AAE9HVE0_9NEIS</name>
<dbReference type="RefSeq" id="WP_027021018.1">
    <property type="nucleotide sequence ID" value="NZ_CP097501.1"/>
</dbReference>
<feature type="domain" description="HTH cro/C1-type" evidence="3">
    <location>
        <begin position="7"/>
        <end position="61"/>
    </location>
</feature>
<organism evidence="4 5">
    <name type="scientific">Conchiformibius steedae DSM 2580</name>
    <dbReference type="NCBI Taxonomy" id="1121352"/>
    <lineage>
        <taxon>Bacteria</taxon>
        <taxon>Pseudomonadati</taxon>
        <taxon>Pseudomonadota</taxon>
        <taxon>Betaproteobacteria</taxon>
        <taxon>Neisseriales</taxon>
        <taxon>Neisseriaceae</taxon>
        <taxon>Conchiformibius</taxon>
    </lineage>
</organism>
<dbReference type="Gene3D" id="1.10.260.40">
    <property type="entry name" value="lambda repressor-like DNA-binding domains"/>
    <property type="match status" value="1"/>
</dbReference>
<evidence type="ECO:0000313" key="5">
    <source>
        <dbReference type="Proteomes" id="UP001056819"/>
    </source>
</evidence>
<dbReference type="PANTHER" id="PTHR46558">
    <property type="entry name" value="TRACRIPTIONAL REGULATORY PROTEIN-RELATED-RELATED"/>
    <property type="match status" value="1"/>
</dbReference>
<dbReference type="SUPFAM" id="SSF47413">
    <property type="entry name" value="lambda repressor-like DNA-binding domains"/>
    <property type="match status" value="1"/>
</dbReference>
<feature type="coiled-coil region" evidence="2">
    <location>
        <begin position="94"/>
        <end position="128"/>
    </location>
</feature>
<evidence type="ECO:0000313" key="4">
    <source>
        <dbReference type="EMBL" id="URD67097.1"/>
    </source>
</evidence>
<evidence type="ECO:0000259" key="3">
    <source>
        <dbReference type="PROSITE" id="PS50943"/>
    </source>
</evidence>
<evidence type="ECO:0000256" key="2">
    <source>
        <dbReference type="SAM" id="Coils"/>
    </source>
</evidence>
<dbReference type="EMBL" id="CP097501">
    <property type="protein sequence ID" value="URD67097.1"/>
    <property type="molecule type" value="Genomic_DNA"/>
</dbReference>
<evidence type="ECO:0000256" key="1">
    <source>
        <dbReference type="ARBA" id="ARBA00023125"/>
    </source>
</evidence>
<reference evidence="4" key="1">
    <citation type="submission" date="2022-05" db="EMBL/GenBank/DDBJ databases">
        <title>Alysiella filiformis genome sequencing.</title>
        <authorList>
            <person name="Viehboeck T."/>
        </authorList>
    </citation>
    <scope>NUCLEOTIDE SEQUENCE</scope>
    <source>
        <strain evidence="4">DSM 2580</strain>
    </source>
</reference>
<dbReference type="Pfam" id="PF01381">
    <property type="entry name" value="HTH_3"/>
    <property type="match status" value="1"/>
</dbReference>
<dbReference type="PANTHER" id="PTHR46558:SF4">
    <property type="entry name" value="DNA-BIDING PHAGE PROTEIN"/>
    <property type="match status" value="1"/>
</dbReference>
<dbReference type="GO" id="GO:0003677">
    <property type="term" value="F:DNA binding"/>
    <property type="evidence" value="ECO:0007669"/>
    <property type="project" value="UniProtKB-KW"/>
</dbReference>
<dbReference type="AlphaFoldDB" id="A0AAE9HVE0"/>
<keyword evidence="1" id="KW-0238">DNA-binding</keyword>
<keyword evidence="2" id="KW-0175">Coiled coil</keyword>
<dbReference type="InterPro" id="IPR001387">
    <property type="entry name" value="Cro/C1-type_HTH"/>
</dbReference>
<sequence length="128" mass="14941">MKINEKVKKLRELHHFSQEEMAEKLNLSTSGYAKIEKGERGLDLHKLERIATVFGIELTDLLEISDNSVVCLINENSHHHNHNHYGNQKLEFMIEKLNLQLEHYCELIKQKDKEIEILNKLIAALEAK</sequence>
<gene>
    <name evidence="4" type="ORF">LNQ82_07850</name>
</gene>
<dbReference type="CDD" id="cd00093">
    <property type="entry name" value="HTH_XRE"/>
    <property type="match status" value="1"/>
</dbReference>
<protein>
    <submittedName>
        <fullName evidence="4">Helix-turn-helix domain-containing protein</fullName>
    </submittedName>
</protein>
<dbReference type="SMART" id="SM00530">
    <property type="entry name" value="HTH_XRE"/>
    <property type="match status" value="1"/>
</dbReference>
<dbReference type="InterPro" id="IPR010982">
    <property type="entry name" value="Lambda_DNA-bd_dom_sf"/>
</dbReference>
<proteinExistence type="predicted"/>
<accession>A0AAE9HVE0</accession>
<dbReference type="PROSITE" id="PS50943">
    <property type="entry name" value="HTH_CROC1"/>
    <property type="match status" value="1"/>
</dbReference>